<evidence type="ECO:0000256" key="2">
    <source>
        <dbReference type="ARBA" id="ARBA00022723"/>
    </source>
</evidence>
<dbReference type="GO" id="GO:0003677">
    <property type="term" value="F:DNA binding"/>
    <property type="evidence" value="ECO:0007669"/>
    <property type="project" value="InterPro"/>
</dbReference>
<sequence>MDYFNSPNTYGQVNDDQKRPSSSSTSSPTNTHASPSPPMATANITGHGAGTPPAAPQSRIRRRNRMITSCLECRRRKLKCNKSHPCTNCVKFTRDCVFLAPALDQASQLKLTEIKEKVGSLERLLERDVAKTATGPVNAASPGRDRALPDDADDDLPANEDEKDLEPTPLAVVDAAYGDDGEDDDLLDLGIQLGKMRITERIGGFFRPKISQELQYTMNDTFMTGHKNISPDAPSPSSFVKPIPPANDWLKPGPSYITPSSGFFFGSQGQQASLVDFLPSRLAADRLIKQYFACVHPIAQTVHRPTFEKEYDTFWDEVSLGIEPPNSVQAVIFAAMFSGAVSMEESSIMRDFGVSKESLISNFKLGTETSLARANFLRTTKIETLQGFVMYLIPLCRAEVSRAHSVLLGAALRMAECMGLHRDGESYGMNALETHVRRLIWHQLCFLDIRTCEAQGPRPSIRREEFDTKLPLNVNDVDLHAIGKPPAPSDRWTDSTFSLIRFEVIEMMRTLWIDRPKIERRKISLTAVLSKIETFKSNMAAKYDHLMDDRIPVQKAAKIVKALLLSRLHVMVLHRYHNSVVTPMPDRLRSIMLANGTANLETAVALETLPELKNWAWYVGALTQHHTAFLLLLEVYVYPNRKEVDRIWPCLDYIFECDPTENRRTKALKVLSELQQKTAIYQSMRGMRAPTVMEKHIGQRPPRVANGMTVTENKQLIYMKSPEPERAPMPKFEALTPVPMQPYDNASYEQIQMPITSNTSVRRALIPDVVFAGVSNGEALWALPNQPSPEASSDTQSITGLPPPASPNGADDLMADIDWDAFDELFPADQIHDYDMPLYQFQFPVGEGGSQYMSGAASGAYN</sequence>
<dbReference type="GO" id="GO:0006351">
    <property type="term" value="P:DNA-templated transcription"/>
    <property type="evidence" value="ECO:0007669"/>
    <property type="project" value="InterPro"/>
</dbReference>
<dbReference type="PANTHER" id="PTHR31001:SF40">
    <property type="entry name" value="ZN(II)2CYS6 TRANSCRIPTION FACTOR (EUROFUNG)"/>
    <property type="match status" value="1"/>
</dbReference>
<reference evidence="6" key="1">
    <citation type="journal article" date="2021" name="IMA Fungus">
        <title>Genomic characterization of three marine fungi, including Emericellopsis atlantica sp. nov. with signatures of a generalist lifestyle and marine biomass degradation.</title>
        <authorList>
            <person name="Hagestad O.C."/>
            <person name="Hou L."/>
            <person name="Andersen J.H."/>
            <person name="Hansen E.H."/>
            <person name="Altermark B."/>
            <person name="Li C."/>
            <person name="Kuhnert E."/>
            <person name="Cox R.J."/>
            <person name="Crous P.W."/>
            <person name="Spatafora J.W."/>
            <person name="Lail K."/>
            <person name="Amirebrahimi M."/>
            <person name="Lipzen A."/>
            <person name="Pangilinan J."/>
            <person name="Andreopoulos W."/>
            <person name="Hayes R.D."/>
            <person name="Ng V."/>
            <person name="Grigoriev I.V."/>
            <person name="Jackson S.A."/>
            <person name="Sutton T.D.S."/>
            <person name="Dobson A.D.W."/>
            <person name="Rama T."/>
        </authorList>
    </citation>
    <scope>NUCLEOTIDE SEQUENCE</scope>
    <source>
        <strain evidence="6">TRa018bII</strain>
    </source>
</reference>
<evidence type="ECO:0000256" key="3">
    <source>
        <dbReference type="ARBA" id="ARBA00023242"/>
    </source>
</evidence>
<feature type="region of interest" description="Disordered" evidence="4">
    <location>
        <begin position="784"/>
        <end position="809"/>
    </location>
</feature>
<protein>
    <recommendedName>
        <fullName evidence="5">Zn(2)-C6 fungal-type domain-containing protein</fullName>
    </recommendedName>
</protein>
<dbReference type="SMART" id="SM00906">
    <property type="entry name" value="Fungal_trans"/>
    <property type="match status" value="1"/>
</dbReference>
<dbReference type="GO" id="GO:0008270">
    <property type="term" value="F:zinc ion binding"/>
    <property type="evidence" value="ECO:0007669"/>
    <property type="project" value="InterPro"/>
</dbReference>
<evidence type="ECO:0000256" key="4">
    <source>
        <dbReference type="SAM" id="MobiDB-lite"/>
    </source>
</evidence>
<dbReference type="CDD" id="cd12148">
    <property type="entry name" value="fungal_TF_MHR"/>
    <property type="match status" value="1"/>
</dbReference>
<dbReference type="SMART" id="SM00066">
    <property type="entry name" value="GAL4"/>
    <property type="match status" value="1"/>
</dbReference>
<feature type="compositionally biased region" description="Polar residues" evidence="4">
    <location>
        <begin position="788"/>
        <end position="799"/>
    </location>
</feature>
<dbReference type="PANTHER" id="PTHR31001">
    <property type="entry name" value="UNCHARACTERIZED TRANSCRIPTIONAL REGULATORY PROTEIN"/>
    <property type="match status" value="1"/>
</dbReference>
<dbReference type="InterPro" id="IPR007219">
    <property type="entry name" value="XnlR_reg_dom"/>
</dbReference>
<feature type="domain" description="Zn(2)-C6 fungal-type" evidence="5">
    <location>
        <begin position="69"/>
        <end position="98"/>
    </location>
</feature>
<dbReference type="EMBL" id="MU251365">
    <property type="protein sequence ID" value="KAG9238783.1"/>
    <property type="molecule type" value="Genomic_DNA"/>
</dbReference>
<evidence type="ECO:0000259" key="5">
    <source>
        <dbReference type="PROSITE" id="PS50048"/>
    </source>
</evidence>
<dbReference type="OrthoDB" id="424974at2759"/>
<keyword evidence="2" id="KW-0479">Metal-binding</keyword>
<dbReference type="Gene3D" id="4.10.240.10">
    <property type="entry name" value="Zn(2)-C6 fungal-type DNA-binding domain"/>
    <property type="match status" value="1"/>
</dbReference>
<comment type="subcellular location">
    <subcellularLocation>
        <location evidence="1">Nucleus</location>
    </subcellularLocation>
</comment>
<feature type="compositionally biased region" description="Low complexity" evidence="4">
    <location>
        <begin position="20"/>
        <end position="34"/>
    </location>
</feature>
<evidence type="ECO:0000313" key="6">
    <source>
        <dbReference type="EMBL" id="KAG9238783.1"/>
    </source>
</evidence>
<feature type="compositionally biased region" description="Acidic residues" evidence="4">
    <location>
        <begin position="150"/>
        <end position="164"/>
    </location>
</feature>
<dbReference type="InterPro" id="IPR036864">
    <property type="entry name" value="Zn2-C6_fun-type_DNA-bd_sf"/>
</dbReference>
<dbReference type="InterPro" id="IPR050613">
    <property type="entry name" value="Sec_Metabolite_Reg"/>
</dbReference>
<gene>
    <name evidence="6" type="ORF">BJ875DRAFT_3446</name>
</gene>
<accession>A0A9P8C9E5</accession>
<dbReference type="Pfam" id="PF00172">
    <property type="entry name" value="Zn_clus"/>
    <property type="match status" value="1"/>
</dbReference>
<dbReference type="GO" id="GO:0005634">
    <property type="term" value="C:nucleus"/>
    <property type="evidence" value="ECO:0007669"/>
    <property type="project" value="UniProtKB-SubCell"/>
</dbReference>
<dbReference type="GO" id="GO:0000981">
    <property type="term" value="F:DNA-binding transcription factor activity, RNA polymerase II-specific"/>
    <property type="evidence" value="ECO:0007669"/>
    <property type="project" value="InterPro"/>
</dbReference>
<dbReference type="AlphaFoldDB" id="A0A9P8C9E5"/>
<proteinExistence type="predicted"/>
<dbReference type="PROSITE" id="PS00463">
    <property type="entry name" value="ZN2_CY6_FUNGAL_1"/>
    <property type="match status" value="1"/>
</dbReference>
<evidence type="ECO:0000256" key="1">
    <source>
        <dbReference type="ARBA" id="ARBA00004123"/>
    </source>
</evidence>
<evidence type="ECO:0000313" key="7">
    <source>
        <dbReference type="Proteomes" id="UP000824998"/>
    </source>
</evidence>
<feature type="compositionally biased region" description="Polar residues" evidence="4">
    <location>
        <begin position="1"/>
        <end position="14"/>
    </location>
</feature>
<dbReference type="CDD" id="cd00067">
    <property type="entry name" value="GAL4"/>
    <property type="match status" value="1"/>
</dbReference>
<dbReference type="SUPFAM" id="SSF57701">
    <property type="entry name" value="Zn2/Cys6 DNA-binding domain"/>
    <property type="match status" value="1"/>
</dbReference>
<comment type="caution">
    <text evidence="6">The sequence shown here is derived from an EMBL/GenBank/DDBJ whole genome shotgun (WGS) entry which is preliminary data.</text>
</comment>
<name>A0A9P8C9E5_9HELO</name>
<dbReference type="PROSITE" id="PS50048">
    <property type="entry name" value="ZN2_CY6_FUNGAL_2"/>
    <property type="match status" value="1"/>
</dbReference>
<feature type="region of interest" description="Disordered" evidence="4">
    <location>
        <begin position="132"/>
        <end position="170"/>
    </location>
</feature>
<dbReference type="InterPro" id="IPR001138">
    <property type="entry name" value="Zn2Cys6_DnaBD"/>
</dbReference>
<keyword evidence="3" id="KW-0539">Nucleus</keyword>
<keyword evidence="7" id="KW-1185">Reference proteome</keyword>
<feature type="region of interest" description="Disordered" evidence="4">
    <location>
        <begin position="1"/>
        <end position="63"/>
    </location>
</feature>
<organism evidence="6 7">
    <name type="scientific">Amylocarpus encephaloides</name>
    <dbReference type="NCBI Taxonomy" id="45428"/>
    <lineage>
        <taxon>Eukaryota</taxon>
        <taxon>Fungi</taxon>
        <taxon>Dikarya</taxon>
        <taxon>Ascomycota</taxon>
        <taxon>Pezizomycotina</taxon>
        <taxon>Leotiomycetes</taxon>
        <taxon>Helotiales</taxon>
        <taxon>Helotiales incertae sedis</taxon>
        <taxon>Amylocarpus</taxon>
    </lineage>
</organism>
<dbReference type="Pfam" id="PF04082">
    <property type="entry name" value="Fungal_trans"/>
    <property type="match status" value="1"/>
</dbReference>
<dbReference type="Proteomes" id="UP000824998">
    <property type="component" value="Unassembled WGS sequence"/>
</dbReference>